<evidence type="ECO:0000313" key="2">
    <source>
        <dbReference type="EMBL" id="MQM23760.1"/>
    </source>
</evidence>
<name>A0A843XXV3_COLES</name>
<evidence type="ECO:0000313" key="3">
    <source>
        <dbReference type="Proteomes" id="UP000652761"/>
    </source>
</evidence>
<proteinExistence type="predicted"/>
<accession>A0A843XXV3</accession>
<feature type="non-terminal residue" evidence="2">
    <location>
        <position position="1"/>
    </location>
</feature>
<feature type="compositionally biased region" description="Low complexity" evidence="1">
    <location>
        <begin position="23"/>
        <end position="35"/>
    </location>
</feature>
<gene>
    <name evidence="2" type="ORF">Taro_056829</name>
</gene>
<protein>
    <submittedName>
        <fullName evidence="2">Uncharacterized protein</fullName>
    </submittedName>
</protein>
<feature type="compositionally biased region" description="Basic residues" evidence="1">
    <location>
        <begin position="43"/>
        <end position="52"/>
    </location>
</feature>
<comment type="caution">
    <text evidence="2">The sequence shown here is derived from an EMBL/GenBank/DDBJ whole genome shotgun (WGS) entry which is preliminary data.</text>
</comment>
<sequence length="133" mass="14056">AATAAVAGDGGSAPGRRRRHTRVAAAARRPTAAGASTGGGGWRRCRRWRLRPAKATAHRPAATPLGARGGRCRPQQGQRRARPPSPCSTISGVRGVGIGGKCWHRPERGQQPATQVLPTCCWLAVYTLQKFGM</sequence>
<dbReference type="AlphaFoldDB" id="A0A843XXV3"/>
<keyword evidence="3" id="KW-1185">Reference proteome</keyword>
<reference evidence="2" key="1">
    <citation type="submission" date="2017-07" db="EMBL/GenBank/DDBJ databases">
        <title>Taro Niue Genome Assembly and Annotation.</title>
        <authorList>
            <person name="Atibalentja N."/>
            <person name="Keating K."/>
            <person name="Fields C.J."/>
        </authorList>
    </citation>
    <scope>NUCLEOTIDE SEQUENCE</scope>
    <source>
        <strain evidence="2">Niue_2</strain>
        <tissue evidence="2">Leaf</tissue>
    </source>
</reference>
<organism evidence="2 3">
    <name type="scientific">Colocasia esculenta</name>
    <name type="common">Wild taro</name>
    <name type="synonym">Arum esculentum</name>
    <dbReference type="NCBI Taxonomy" id="4460"/>
    <lineage>
        <taxon>Eukaryota</taxon>
        <taxon>Viridiplantae</taxon>
        <taxon>Streptophyta</taxon>
        <taxon>Embryophyta</taxon>
        <taxon>Tracheophyta</taxon>
        <taxon>Spermatophyta</taxon>
        <taxon>Magnoliopsida</taxon>
        <taxon>Liliopsida</taxon>
        <taxon>Araceae</taxon>
        <taxon>Aroideae</taxon>
        <taxon>Colocasieae</taxon>
        <taxon>Colocasia</taxon>
    </lineage>
</organism>
<feature type="region of interest" description="Disordered" evidence="1">
    <location>
        <begin position="1"/>
        <end position="92"/>
    </location>
</feature>
<dbReference type="Proteomes" id="UP000652761">
    <property type="component" value="Unassembled WGS sequence"/>
</dbReference>
<feature type="non-terminal residue" evidence="2">
    <location>
        <position position="133"/>
    </location>
</feature>
<dbReference type="EMBL" id="NMUH01017794">
    <property type="protein sequence ID" value="MQM23760.1"/>
    <property type="molecule type" value="Genomic_DNA"/>
</dbReference>
<evidence type="ECO:0000256" key="1">
    <source>
        <dbReference type="SAM" id="MobiDB-lite"/>
    </source>
</evidence>